<sequence>MHSYDPTRHQYPPQIPAMRPAYEVPPAPSPTPIYDTLCAEYRRAFRALPGDRSGEEDLGFKDFGMGLTSSRGFGTIGHPPYPGAGWQPYPAPRAYVGHHPVALPPAPRRGF</sequence>
<reference evidence="2" key="2">
    <citation type="submission" date="2020-09" db="EMBL/GenBank/DDBJ databases">
        <authorList>
            <person name="Sun Q."/>
            <person name="Ohkuma M."/>
        </authorList>
    </citation>
    <scope>NUCLEOTIDE SEQUENCE</scope>
    <source>
        <strain evidence="2">JCM 4988</strain>
    </source>
</reference>
<protein>
    <submittedName>
        <fullName evidence="2">Uncharacterized protein</fullName>
    </submittedName>
</protein>
<dbReference type="AlphaFoldDB" id="A0A918QJ26"/>
<evidence type="ECO:0000256" key="1">
    <source>
        <dbReference type="SAM" id="MobiDB-lite"/>
    </source>
</evidence>
<proteinExistence type="predicted"/>
<name>A0A918QJ26_9ACTN</name>
<accession>A0A918QJ26</accession>
<dbReference type="RefSeq" id="WP_190125899.1">
    <property type="nucleotide sequence ID" value="NZ_BMWG01000022.1"/>
</dbReference>
<dbReference type="EMBL" id="BMWG01000022">
    <property type="protein sequence ID" value="GGZ53550.1"/>
    <property type="molecule type" value="Genomic_DNA"/>
</dbReference>
<dbReference type="Proteomes" id="UP000630936">
    <property type="component" value="Unassembled WGS sequence"/>
</dbReference>
<feature type="region of interest" description="Disordered" evidence="1">
    <location>
        <begin position="1"/>
        <end position="26"/>
    </location>
</feature>
<comment type="caution">
    <text evidence="2">The sequence shown here is derived from an EMBL/GenBank/DDBJ whole genome shotgun (WGS) entry which is preliminary data.</text>
</comment>
<gene>
    <name evidence="2" type="ORF">GCM10010387_54670</name>
</gene>
<organism evidence="2 3">
    <name type="scientific">Streptomyces inusitatus</name>
    <dbReference type="NCBI Taxonomy" id="68221"/>
    <lineage>
        <taxon>Bacteria</taxon>
        <taxon>Bacillati</taxon>
        <taxon>Actinomycetota</taxon>
        <taxon>Actinomycetes</taxon>
        <taxon>Kitasatosporales</taxon>
        <taxon>Streptomycetaceae</taxon>
        <taxon>Streptomyces</taxon>
    </lineage>
</organism>
<evidence type="ECO:0000313" key="2">
    <source>
        <dbReference type="EMBL" id="GGZ53550.1"/>
    </source>
</evidence>
<reference evidence="2" key="1">
    <citation type="journal article" date="2014" name="Int. J. Syst. Evol. Microbiol.">
        <title>Complete genome sequence of Corynebacterium casei LMG S-19264T (=DSM 44701T), isolated from a smear-ripened cheese.</title>
        <authorList>
            <consortium name="US DOE Joint Genome Institute (JGI-PGF)"/>
            <person name="Walter F."/>
            <person name="Albersmeier A."/>
            <person name="Kalinowski J."/>
            <person name="Ruckert C."/>
        </authorList>
    </citation>
    <scope>NUCLEOTIDE SEQUENCE</scope>
    <source>
        <strain evidence="2">JCM 4988</strain>
    </source>
</reference>
<keyword evidence="3" id="KW-1185">Reference proteome</keyword>
<evidence type="ECO:0000313" key="3">
    <source>
        <dbReference type="Proteomes" id="UP000630936"/>
    </source>
</evidence>